<proteinExistence type="predicted"/>
<accession>A0ABX0SEW4</accession>
<evidence type="ECO:0008006" key="3">
    <source>
        <dbReference type="Google" id="ProtNLM"/>
    </source>
</evidence>
<keyword evidence="2" id="KW-1185">Reference proteome</keyword>
<dbReference type="RefSeq" id="WP_167166189.1">
    <property type="nucleotide sequence ID" value="NZ_BAAAOO010000015.1"/>
</dbReference>
<gene>
    <name evidence="1" type="ORF">FB473_001549</name>
</gene>
<dbReference type="Proteomes" id="UP000749311">
    <property type="component" value="Unassembled WGS sequence"/>
</dbReference>
<evidence type="ECO:0000313" key="1">
    <source>
        <dbReference type="EMBL" id="NIH56904.1"/>
    </source>
</evidence>
<name>A0ABX0SEW4_9ACTN</name>
<organism evidence="1 2">
    <name type="scientific">Brooklawnia cerclae</name>
    <dbReference type="NCBI Taxonomy" id="349934"/>
    <lineage>
        <taxon>Bacteria</taxon>
        <taxon>Bacillati</taxon>
        <taxon>Actinomycetota</taxon>
        <taxon>Actinomycetes</taxon>
        <taxon>Propionibacteriales</taxon>
        <taxon>Propionibacteriaceae</taxon>
        <taxon>Brooklawnia</taxon>
    </lineage>
</organism>
<comment type="caution">
    <text evidence="1">The sequence shown here is derived from an EMBL/GenBank/DDBJ whole genome shotgun (WGS) entry which is preliminary data.</text>
</comment>
<dbReference type="EMBL" id="JAAMOZ010000001">
    <property type="protein sequence ID" value="NIH56904.1"/>
    <property type="molecule type" value="Genomic_DNA"/>
</dbReference>
<evidence type="ECO:0000313" key="2">
    <source>
        <dbReference type="Proteomes" id="UP000749311"/>
    </source>
</evidence>
<reference evidence="1 2" key="1">
    <citation type="submission" date="2020-02" db="EMBL/GenBank/DDBJ databases">
        <title>Sequencing the genomes of 1000 actinobacteria strains.</title>
        <authorList>
            <person name="Klenk H.-P."/>
        </authorList>
    </citation>
    <scope>NUCLEOTIDE SEQUENCE [LARGE SCALE GENOMIC DNA]</scope>
    <source>
        <strain evidence="1 2">DSM 19609</strain>
    </source>
</reference>
<sequence length="483" mass="54086">MPPADEIREAILAADLTSRAAEQPMQPGSIYVPHSYSQALRLDATFVVGGCGSGKSVLLSALSDPLLRVRLESVEPVLTRTDVRIGYERWPRTPAQPDHETLTKLLGTSSPFQPIDVWRTIMHRMFLQPFGPSTYAPLGSWPMAVDWTRNHSQQVTIDIERVQERYRRSGRHVLVVFDDTDSIVRDRRLSDVIVRDLVIAALFVRSYSNLHMKVLLRDDQFERVVASLPPTWRPLIPRADLTWAPPDLHGLLWQRLGNAPDAAGATIRALTRGVLPFPAYSHTGGVWNLAQPLNSDETLQRYLFGALAGQTMAATPRRGTAWNRGVPYTWIHSHLTDGRRRTSPRSFLTAIDSAALDSWRRHDDVPLPRALHSDSIRKGVLTASIQAADDIAENHPWVPTIIKPLTDHHTPIREDQLIAIWQHALPGGPPEAQFGRSTGPRPLLPHVSSSWNAPIQELAGIGVLEYRRDGRIDLPCLYRAGFR</sequence>
<protein>
    <recommendedName>
        <fullName evidence="3">AAA+ ATPase domain-containing protein</fullName>
    </recommendedName>
</protein>